<feature type="signal peptide" evidence="11">
    <location>
        <begin position="1"/>
        <end position="49"/>
    </location>
</feature>
<sequence length="724" mass="74983">MRSHPRRHPRAGAAGRRATPAALLLALLGTVLCALLTVLATAAPASAHAVQTDSSPSEGRVVSSPPEQVTVTFSEGVSMSDGSIRVLGPDGKRLDTDKVREVAGKANTRAVSLKPDGPKGTYTVAWKAVSDDSHPVSGAFTFSVGHPSQTSANVADETQGTGGGPVGATYHTARYAAYAGFVLLVGGGAFVMVCRPQAAAVRRVQRLVVAGWLTLTAATLLMLLLRNAYTGTGQLSEVFDLGGLKSALGSKPGAALAARLLLLGTAAVIVSVLFGSYGRRQDEQEERAAGRDAELNETRDETGDEAGDLEHGRDVTLGLVLGGGVVAVGLAATWAIAEHASTGLQTQVAMPVDVVHLLAVAAWLGGLASLLTVLHRGPSPERAVVQRFSQLAFGSVVVLAVTGLYQSWRQLGSFTALTGTEYGRLLLAKLFLVALLIGIAYVSRKWTARLGDVREDAADKGASADTAVRAEAPAAVGASVRGAAGADARTDGGPGTEAANEPGAEAGPDTATGPGAEPGAQPGPGTGDRARKAQLARQRAAVDRERRRKEREADPERAGLRHSVLIETAVAAVLLVVTTALTSTEPGRTEELTAAGNKPGAATGQTRVGTSIQQKIPFDTGGKNGKGTAVVLLTPGQSGGNSLRVMTEGKDGKQLATEEVKASLTLPEQDLGPFSVEFERINKAKGRWRSETVQLPMPGRWKASVTIRTSDIDQVTESKTIEIK</sequence>
<protein>
    <submittedName>
        <fullName evidence="14">Uncharacterized protein</fullName>
    </submittedName>
</protein>
<dbReference type="GO" id="GO:0046688">
    <property type="term" value="P:response to copper ion"/>
    <property type="evidence" value="ECO:0007669"/>
    <property type="project" value="InterPro"/>
</dbReference>
<dbReference type="AlphaFoldDB" id="A0A1E7JR70"/>
<feature type="compositionally biased region" description="Basic and acidic residues" evidence="9">
    <location>
        <begin position="540"/>
        <end position="558"/>
    </location>
</feature>
<evidence type="ECO:0000256" key="4">
    <source>
        <dbReference type="ARBA" id="ARBA00022723"/>
    </source>
</evidence>
<feature type="transmembrane region" description="Helical" evidence="10">
    <location>
        <begin position="388"/>
        <end position="405"/>
    </location>
</feature>
<feature type="region of interest" description="Disordered" evidence="9">
    <location>
        <begin position="479"/>
        <end position="558"/>
    </location>
</feature>
<feature type="transmembrane region" description="Helical" evidence="10">
    <location>
        <begin position="357"/>
        <end position="376"/>
    </location>
</feature>
<keyword evidence="3 10" id="KW-0812">Transmembrane</keyword>
<dbReference type="Gene3D" id="2.60.40.1220">
    <property type="match status" value="1"/>
</dbReference>
<evidence type="ECO:0000256" key="3">
    <source>
        <dbReference type="ARBA" id="ARBA00022692"/>
    </source>
</evidence>
<dbReference type="InterPro" id="IPR008457">
    <property type="entry name" value="Cu-R_CopD_dom"/>
</dbReference>
<gene>
    <name evidence="14" type="ORF">AN215_12560</name>
</gene>
<reference evidence="14 15" key="1">
    <citation type="journal article" date="2016" name="Front. Microbiol.">
        <title>Comparative Genomics Analysis of Streptomyces Species Reveals Their Adaptation to the Marine Environment and Their Diversity at the Genomic Level.</title>
        <authorList>
            <person name="Tian X."/>
            <person name="Zhang Z."/>
            <person name="Yang T."/>
            <person name="Chen M."/>
            <person name="Li J."/>
            <person name="Chen F."/>
            <person name="Yang J."/>
            <person name="Li W."/>
            <person name="Zhang B."/>
            <person name="Zhang Z."/>
            <person name="Wu J."/>
            <person name="Zhang C."/>
            <person name="Long L."/>
            <person name="Xiao J."/>
        </authorList>
    </citation>
    <scope>NUCLEOTIDE SEQUENCE [LARGE SCALE GENOMIC DNA]</scope>
    <source>
        <strain evidence="14 15">SCSIO 10390</strain>
    </source>
</reference>
<evidence type="ECO:0000256" key="7">
    <source>
        <dbReference type="ARBA" id="ARBA00023008"/>
    </source>
</evidence>
<dbReference type="InterPro" id="IPR032694">
    <property type="entry name" value="CopC/D"/>
</dbReference>
<accession>A0A1E7JR70</accession>
<feature type="domain" description="Copper resistance protein D" evidence="13">
    <location>
        <begin position="383"/>
        <end position="477"/>
    </location>
</feature>
<dbReference type="GO" id="GO:0006825">
    <property type="term" value="P:copper ion transport"/>
    <property type="evidence" value="ECO:0007669"/>
    <property type="project" value="InterPro"/>
</dbReference>
<dbReference type="OrthoDB" id="5242236at2"/>
<evidence type="ECO:0000313" key="15">
    <source>
        <dbReference type="Proteomes" id="UP000176087"/>
    </source>
</evidence>
<feature type="compositionally biased region" description="Low complexity" evidence="9">
    <location>
        <begin position="496"/>
        <end position="520"/>
    </location>
</feature>
<evidence type="ECO:0000256" key="10">
    <source>
        <dbReference type="SAM" id="Phobius"/>
    </source>
</evidence>
<dbReference type="GO" id="GO:0005886">
    <property type="term" value="C:plasma membrane"/>
    <property type="evidence" value="ECO:0007669"/>
    <property type="project" value="UniProtKB-SubCell"/>
</dbReference>
<feature type="transmembrane region" description="Helical" evidence="10">
    <location>
        <begin position="425"/>
        <end position="442"/>
    </location>
</feature>
<feature type="transmembrane region" description="Helical" evidence="10">
    <location>
        <begin position="175"/>
        <end position="194"/>
    </location>
</feature>
<dbReference type="InterPro" id="IPR014755">
    <property type="entry name" value="Cu-Rt/internalin_Ig-like"/>
</dbReference>
<organism evidence="14 15">
    <name type="scientific">Streptomyces abyssalis</name>
    <dbReference type="NCBI Taxonomy" id="933944"/>
    <lineage>
        <taxon>Bacteria</taxon>
        <taxon>Bacillati</taxon>
        <taxon>Actinomycetota</taxon>
        <taxon>Actinomycetes</taxon>
        <taxon>Kitasatosporales</taxon>
        <taxon>Streptomycetaceae</taxon>
        <taxon>Streptomyces</taxon>
    </lineage>
</organism>
<comment type="caution">
    <text evidence="14">The sequence shown here is derived from an EMBL/GenBank/DDBJ whole genome shotgun (WGS) entry which is preliminary data.</text>
</comment>
<proteinExistence type="predicted"/>
<evidence type="ECO:0000256" key="5">
    <source>
        <dbReference type="ARBA" id="ARBA00022729"/>
    </source>
</evidence>
<dbReference type="EMBL" id="LJGT01000038">
    <property type="protein sequence ID" value="OEU90777.1"/>
    <property type="molecule type" value="Genomic_DNA"/>
</dbReference>
<dbReference type="Pfam" id="PF04234">
    <property type="entry name" value="CopC"/>
    <property type="match status" value="1"/>
</dbReference>
<feature type="transmembrane region" description="Helical" evidence="10">
    <location>
        <begin position="206"/>
        <end position="225"/>
    </location>
</feature>
<evidence type="ECO:0000256" key="2">
    <source>
        <dbReference type="ARBA" id="ARBA00022475"/>
    </source>
</evidence>
<evidence type="ECO:0000313" key="14">
    <source>
        <dbReference type="EMBL" id="OEU90777.1"/>
    </source>
</evidence>
<dbReference type="RefSeq" id="WP_070009531.1">
    <property type="nucleotide sequence ID" value="NZ_LJGS01000036.1"/>
</dbReference>
<name>A0A1E7JR70_9ACTN</name>
<evidence type="ECO:0000256" key="11">
    <source>
        <dbReference type="SAM" id="SignalP"/>
    </source>
</evidence>
<keyword evidence="8 10" id="KW-0472">Membrane</keyword>
<dbReference type="PANTHER" id="PTHR34820">
    <property type="entry name" value="INNER MEMBRANE PROTEIN YEBZ"/>
    <property type="match status" value="1"/>
</dbReference>
<keyword evidence="15" id="KW-1185">Reference proteome</keyword>
<dbReference type="Proteomes" id="UP000176087">
    <property type="component" value="Unassembled WGS sequence"/>
</dbReference>
<feature type="region of interest" description="Disordered" evidence="9">
    <location>
        <begin position="585"/>
        <end position="608"/>
    </location>
</feature>
<evidence type="ECO:0000256" key="6">
    <source>
        <dbReference type="ARBA" id="ARBA00022989"/>
    </source>
</evidence>
<dbReference type="PATRIC" id="fig|933944.5.peg.5566"/>
<evidence type="ECO:0000256" key="9">
    <source>
        <dbReference type="SAM" id="MobiDB-lite"/>
    </source>
</evidence>
<evidence type="ECO:0000256" key="8">
    <source>
        <dbReference type="ARBA" id="ARBA00023136"/>
    </source>
</evidence>
<dbReference type="GO" id="GO:0005507">
    <property type="term" value="F:copper ion binding"/>
    <property type="evidence" value="ECO:0007669"/>
    <property type="project" value="InterPro"/>
</dbReference>
<feature type="region of interest" description="Disordered" evidence="9">
    <location>
        <begin position="284"/>
        <end position="309"/>
    </location>
</feature>
<evidence type="ECO:0000259" key="12">
    <source>
        <dbReference type="Pfam" id="PF04234"/>
    </source>
</evidence>
<evidence type="ECO:0000259" key="13">
    <source>
        <dbReference type="Pfam" id="PF05425"/>
    </source>
</evidence>
<dbReference type="STRING" id="933944.AN215_12560"/>
<dbReference type="Pfam" id="PF05425">
    <property type="entry name" value="CopD"/>
    <property type="match status" value="1"/>
</dbReference>
<feature type="transmembrane region" description="Helical" evidence="10">
    <location>
        <begin position="256"/>
        <end position="277"/>
    </location>
</feature>
<keyword evidence="2" id="KW-1003">Cell membrane</keyword>
<dbReference type="SUPFAM" id="SSF81296">
    <property type="entry name" value="E set domains"/>
    <property type="match status" value="1"/>
</dbReference>
<comment type="subcellular location">
    <subcellularLocation>
        <location evidence="1">Cell membrane</location>
        <topology evidence="1">Multi-pass membrane protein</topology>
    </subcellularLocation>
</comment>
<keyword evidence="6 10" id="KW-1133">Transmembrane helix</keyword>
<evidence type="ECO:0000256" key="1">
    <source>
        <dbReference type="ARBA" id="ARBA00004651"/>
    </source>
</evidence>
<dbReference type="InterPro" id="IPR007348">
    <property type="entry name" value="CopC_dom"/>
</dbReference>
<dbReference type="InterPro" id="IPR014756">
    <property type="entry name" value="Ig_E-set"/>
</dbReference>
<dbReference type="PANTHER" id="PTHR34820:SF4">
    <property type="entry name" value="INNER MEMBRANE PROTEIN YEBZ"/>
    <property type="match status" value="1"/>
</dbReference>
<keyword evidence="5 11" id="KW-0732">Signal</keyword>
<dbReference type="GO" id="GO:0042597">
    <property type="term" value="C:periplasmic space"/>
    <property type="evidence" value="ECO:0007669"/>
    <property type="project" value="InterPro"/>
</dbReference>
<feature type="compositionally biased region" description="Basic and acidic residues" evidence="9">
    <location>
        <begin position="284"/>
        <end position="301"/>
    </location>
</feature>
<feature type="transmembrane region" description="Helical" evidence="10">
    <location>
        <begin position="315"/>
        <end position="337"/>
    </location>
</feature>
<keyword evidence="4" id="KW-0479">Metal-binding</keyword>
<feature type="domain" description="CopC" evidence="12">
    <location>
        <begin position="48"/>
        <end position="144"/>
    </location>
</feature>
<feature type="chain" id="PRO_5039442017" evidence="11">
    <location>
        <begin position="50"/>
        <end position="724"/>
    </location>
</feature>
<keyword evidence="7" id="KW-0186">Copper</keyword>